<evidence type="ECO:0000313" key="6">
    <source>
        <dbReference type="EMBL" id="TCS81913.1"/>
    </source>
</evidence>
<comment type="caution">
    <text evidence="6">The sequence shown here is derived from an EMBL/GenBank/DDBJ whole genome shotgun (WGS) entry which is preliminary data.</text>
</comment>
<dbReference type="PANTHER" id="PTHR30419:SF28">
    <property type="entry name" value="HTH-TYPE TRANSCRIPTIONAL REGULATOR BSDA"/>
    <property type="match status" value="1"/>
</dbReference>
<gene>
    <name evidence="6" type="ORF">EDC37_10184</name>
</gene>
<organism evidence="6 7">
    <name type="scientific">Pectinatus cerevisiiphilus</name>
    <dbReference type="NCBI Taxonomy" id="86956"/>
    <lineage>
        <taxon>Bacteria</taxon>
        <taxon>Bacillati</taxon>
        <taxon>Bacillota</taxon>
        <taxon>Negativicutes</taxon>
        <taxon>Selenomonadales</taxon>
        <taxon>Selenomonadaceae</taxon>
        <taxon>Pectinatus</taxon>
    </lineage>
</organism>
<dbReference type="PROSITE" id="PS50931">
    <property type="entry name" value="HTH_LYSR"/>
    <property type="match status" value="1"/>
</dbReference>
<keyword evidence="7" id="KW-1185">Reference proteome</keyword>
<evidence type="ECO:0000256" key="1">
    <source>
        <dbReference type="ARBA" id="ARBA00009437"/>
    </source>
</evidence>
<name>A0A4R3KFR8_9FIRM</name>
<keyword evidence="4" id="KW-0804">Transcription</keyword>
<dbReference type="SUPFAM" id="SSF46785">
    <property type="entry name" value="Winged helix' DNA-binding domain"/>
    <property type="match status" value="1"/>
</dbReference>
<evidence type="ECO:0000256" key="3">
    <source>
        <dbReference type="ARBA" id="ARBA00023125"/>
    </source>
</evidence>
<feature type="domain" description="HTH lysR-type" evidence="5">
    <location>
        <begin position="1"/>
        <end position="58"/>
    </location>
</feature>
<dbReference type="InterPro" id="IPR036388">
    <property type="entry name" value="WH-like_DNA-bd_sf"/>
</dbReference>
<dbReference type="InterPro" id="IPR050950">
    <property type="entry name" value="HTH-type_LysR_regulators"/>
</dbReference>
<evidence type="ECO:0000256" key="2">
    <source>
        <dbReference type="ARBA" id="ARBA00023015"/>
    </source>
</evidence>
<dbReference type="GO" id="GO:0003700">
    <property type="term" value="F:DNA-binding transcription factor activity"/>
    <property type="evidence" value="ECO:0007669"/>
    <property type="project" value="InterPro"/>
</dbReference>
<dbReference type="InterPro" id="IPR036390">
    <property type="entry name" value="WH_DNA-bd_sf"/>
</dbReference>
<dbReference type="InterPro" id="IPR000847">
    <property type="entry name" value="LysR_HTH_N"/>
</dbReference>
<dbReference type="Proteomes" id="UP000295188">
    <property type="component" value="Unassembled WGS sequence"/>
</dbReference>
<accession>A0A4R3KFR8</accession>
<dbReference type="RefSeq" id="WP_132546897.1">
    <property type="nucleotide sequence ID" value="NZ_SMAA01000001.1"/>
</dbReference>
<dbReference type="Gene3D" id="3.40.190.290">
    <property type="match status" value="1"/>
</dbReference>
<keyword evidence="3" id="KW-0238">DNA-binding</keyword>
<protein>
    <submittedName>
        <fullName evidence="6">LysR family transcriptional regulator</fullName>
    </submittedName>
</protein>
<dbReference type="CDD" id="cd05466">
    <property type="entry name" value="PBP2_LTTR_substrate"/>
    <property type="match status" value="1"/>
</dbReference>
<dbReference type="OrthoDB" id="9803714at2"/>
<dbReference type="SUPFAM" id="SSF53850">
    <property type="entry name" value="Periplasmic binding protein-like II"/>
    <property type="match status" value="1"/>
</dbReference>
<proteinExistence type="inferred from homology"/>
<dbReference type="Pfam" id="PF03466">
    <property type="entry name" value="LysR_substrate"/>
    <property type="match status" value="1"/>
</dbReference>
<comment type="similarity">
    <text evidence="1">Belongs to the LysR transcriptional regulatory family.</text>
</comment>
<evidence type="ECO:0000256" key="4">
    <source>
        <dbReference type="ARBA" id="ARBA00023163"/>
    </source>
</evidence>
<reference evidence="6 7" key="1">
    <citation type="submission" date="2019-03" db="EMBL/GenBank/DDBJ databases">
        <title>Genomic Encyclopedia of Type Strains, Phase IV (KMG-IV): sequencing the most valuable type-strain genomes for metagenomic binning, comparative biology and taxonomic classification.</title>
        <authorList>
            <person name="Goeker M."/>
        </authorList>
    </citation>
    <scope>NUCLEOTIDE SEQUENCE [LARGE SCALE GENOMIC DNA]</scope>
    <source>
        <strain evidence="6 7">DSM 20467</strain>
    </source>
</reference>
<dbReference type="GO" id="GO:0003677">
    <property type="term" value="F:DNA binding"/>
    <property type="evidence" value="ECO:0007669"/>
    <property type="project" value="UniProtKB-KW"/>
</dbReference>
<dbReference type="InterPro" id="IPR005119">
    <property type="entry name" value="LysR_subst-bd"/>
</dbReference>
<dbReference type="FunFam" id="1.10.10.10:FF:000001">
    <property type="entry name" value="LysR family transcriptional regulator"/>
    <property type="match status" value="1"/>
</dbReference>
<evidence type="ECO:0000259" key="5">
    <source>
        <dbReference type="PROSITE" id="PS50931"/>
    </source>
</evidence>
<dbReference type="AlphaFoldDB" id="A0A4R3KFR8"/>
<sequence>MDIRQLKYFLTIAEEGQITAAAKKLWMAQPPLSHQMKMLEEELGVVLFERGPRQIYLTDAGKILFKRAKQIIELVDSTSKEIEDLKRGFRGTLNIGTVSSSGNILLNEGIAKFHKEYSGVKFEIHESNTYTLIDLLTKGLIEVGIVRTPFKNELFHCCYAKEEPMVAAMDKKYDWCGDKQIEMKELAGRPLIIYRRFAKIINEVCEFYDFVPEVFCHTDDARTSILWANAGHGIAIVPASAVTLASHENLCVKVIKEKKLRTKITAIWMKGRYLSLLAEKFINYFASI</sequence>
<dbReference type="PANTHER" id="PTHR30419">
    <property type="entry name" value="HTH-TYPE TRANSCRIPTIONAL REGULATOR YBHD"/>
    <property type="match status" value="1"/>
</dbReference>
<dbReference type="EMBL" id="SMAA01000001">
    <property type="protein sequence ID" value="TCS81913.1"/>
    <property type="molecule type" value="Genomic_DNA"/>
</dbReference>
<dbReference type="GO" id="GO:0005829">
    <property type="term" value="C:cytosol"/>
    <property type="evidence" value="ECO:0007669"/>
    <property type="project" value="TreeGrafter"/>
</dbReference>
<keyword evidence="2" id="KW-0805">Transcription regulation</keyword>
<evidence type="ECO:0000313" key="7">
    <source>
        <dbReference type="Proteomes" id="UP000295188"/>
    </source>
</evidence>
<dbReference type="Gene3D" id="1.10.10.10">
    <property type="entry name" value="Winged helix-like DNA-binding domain superfamily/Winged helix DNA-binding domain"/>
    <property type="match status" value="1"/>
</dbReference>
<dbReference type="PRINTS" id="PR00039">
    <property type="entry name" value="HTHLYSR"/>
</dbReference>
<dbReference type="Pfam" id="PF00126">
    <property type="entry name" value="HTH_1"/>
    <property type="match status" value="1"/>
</dbReference>